<feature type="domain" description="TIR" evidence="2">
    <location>
        <begin position="148"/>
        <end position="281"/>
    </location>
</feature>
<dbReference type="InterPro" id="IPR035897">
    <property type="entry name" value="Toll_tir_struct_dom_sf"/>
</dbReference>
<proteinExistence type="predicted"/>
<accession>A0A559SL56</accession>
<reference evidence="3 4" key="1">
    <citation type="submission" date="2019-06" db="EMBL/GenBank/DDBJ databases">
        <title>Pac Bio to generate improved reference genome sequences for organisms with transposon mutant libraries (support for FEBA project).</title>
        <authorList>
            <person name="Blow M."/>
        </authorList>
    </citation>
    <scope>NUCLEOTIDE SEQUENCE [LARGE SCALE GENOMIC DNA]</scope>
    <source>
        <strain evidence="3 4">USDA 1844</strain>
    </source>
</reference>
<dbReference type="GO" id="GO:0007165">
    <property type="term" value="P:signal transduction"/>
    <property type="evidence" value="ECO:0007669"/>
    <property type="project" value="InterPro"/>
</dbReference>
<dbReference type="AlphaFoldDB" id="A0A559SL56"/>
<dbReference type="EMBL" id="VISO01000003">
    <property type="protein sequence ID" value="TVZ63095.1"/>
    <property type="molecule type" value="Genomic_DNA"/>
</dbReference>
<comment type="caution">
    <text evidence="3">The sequence shown here is derived from an EMBL/GenBank/DDBJ whole genome shotgun (WGS) entry which is preliminary data.</text>
</comment>
<feature type="compositionally biased region" description="Basic and acidic residues" evidence="1">
    <location>
        <begin position="23"/>
        <end position="34"/>
    </location>
</feature>
<dbReference type="PROSITE" id="PS50104">
    <property type="entry name" value="TIR"/>
    <property type="match status" value="1"/>
</dbReference>
<organism evidence="3 4">
    <name type="scientific">Rhizobium mongolense USDA 1844</name>
    <dbReference type="NCBI Taxonomy" id="1079460"/>
    <lineage>
        <taxon>Bacteria</taxon>
        <taxon>Pseudomonadati</taxon>
        <taxon>Pseudomonadota</taxon>
        <taxon>Alphaproteobacteria</taxon>
        <taxon>Hyphomicrobiales</taxon>
        <taxon>Rhizobiaceae</taxon>
        <taxon>Rhizobium/Agrobacterium group</taxon>
        <taxon>Rhizobium</taxon>
    </lineage>
</organism>
<dbReference type="Proteomes" id="UP000319824">
    <property type="component" value="Unassembled WGS sequence"/>
</dbReference>
<gene>
    <name evidence="3" type="ORF">BCL32_3212</name>
</gene>
<dbReference type="Pfam" id="PF13676">
    <property type="entry name" value="TIR_2"/>
    <property type="match status" value="1"/>
</dbReference>
<dbReference type="InterPro" id="IPR000157">
    <property type="entry name" value="TIR_dom"/>
</dbReference>
<evidence type="ECO:0000313" key="3">
    <source>
        <dbReference type="EMBL" id="TVZ63095.1"/>
    </source>
</evidence>
<dbReference type="RefSeq" id="WP_022717048.1">
    <property type="nucleotide sequence ID" value="NZ_ATTQ01000013.1"/>
</dbReference>
<protein>
    <submittedName>
        <fullName evidence="3">TIR domain-containing protein</fullName>
    </submittedName>
</protein>
<evidence type="ECO:0000259" key="2">
    <source>
        <dbReference type="PROSITE" id="PS50104"/>
    </source>
</evidence>
<dbReference type="Gene3D" id="3.40.50.10140">
    <property type="entry name" value="Toll/interleukin-1 receptor homology (TIR) domain"/>
    <property type="match status" value="1"/>
</dbReference>
<evidence type="ECO:0000256" key="1">
    <source>
        <dbReference type="SAM" id="MobiDB-lite"/>
    </source>
</evidence>
<dbReference type="SUPFAM" id="SSF52200">
    <property type="entry name" value="Toll/Interleukin receptor TIR domain"/>
    <property type="match status" value="1"/>
</dbReference>
<name>A0A559SL56_9HYPH</name>
<dbReference type="SMART" id="SM00255">
    <property type="entry name" value="TIR"/>
    <property type="match status" value="1"/>
</dbReference>
<evidence type="ECO:0000313" key="4">
    <source>
        <dbReference type="Proteomes" id="UP000319824"/>
    </source>
</evidence>
<feature type="region of interest" description="Disordered" evidence="1">
    <location>
        <begin position="23"/>
        <end position="72"/>
    </location>
</feature>
<sequence>MSISSIHSGINRLQNQLADLRKKDAQEAKKELDAQVKANRASMEAGKTKSLSTMQSKRREAENAQKDATAATTKRAAIAKDIANKNAELLKAQTALSKEEEKERVKVSKEIERKQAEQLRRQKDIDNRVVSAISSRRVAELQTDSSTESFDVFISHASEDKEELVHELAEKSTAAGLSVFYDAKSIQWGESLRERIEHGLANSSFAVVVLSEAFFKKEWPKRELDGLFGLEMDGRSRILPIWHKISKDEVLKNAPTLAGKLALTTASLTVDEIVEKLVEIVKG</sequence>